<reference evidence="2" key="1">
    <citation type="submission" date="2014-11" db="EMBL/GenBank/DDBJ databases">
        <authorList>
            <person name="Amaro Gonzalez C."/>
        </authorList>
    </citation>
    <scope>NUCLEOTIDE SEQUENCE</scope>
</reference>
<accession>A0A0E9UYL6</accession>
<evidence type="ECO:0000313" key="2">
    <source>
        <dbReference type="EMBL" id="JAH70270.1"/>
    </source>
</evidence>
<proteinExistence type="predicted"/>
<dbReference type="AlphaFoldDB" id="A0A0E9UYL6"/>
<dbReference type="EMBL" id="GBXM01038307">
    <property type="protein sequence ID" value="JAH70270.1"/>
    <property type="molecule type" value="Transcribed_RNA"/>
</dbReference>
<feature type="region of interest" description="Disordered" evidence="1">
    <location>
        <begin position="1"/>
        <end position="20"/>
    </location>
</feature>
<reference evidence="2" key="2">
    <citation type="journal article" date="2015" name="Fish Shellfish Immunol.">
        <title>Early steps in the European eel (Anguilla anguilla)-Vibrio vulnificus interaction in the gills: Role of the RtxA13 toxin.</title>
        <authorList>
            <person name="Callol A."/>
            <person name="Pajuelo D."/>
            <person name="Ebbesson L."/>
            <person name="Teles M."/>
            <person name="MacKenzie S."/>
            <person name="Amaro C."/>
        </authorList>
    </citation>
    <scope>NUCLEOTIDE SEQUENCE</scope>
</reference>
<organism evidence="2">
    <name type="scientific">Anguilla anguilla</name>
    <name type="common">European freshwater eel</name>
    <name type="synonym">Muraena anguilla</name>
    <dbReference type="NCBI Taxonomy" id="7936"/>
    <lineage>
        <taxon>Eukaryota</taxon>
        <taxon>Metazoa</taxon>
        <taxon>Chordata</taxon>
        <taxon>Craniata</taxon>
        <taxon>Vertebrata</taxon>
        <taxon>Euteleostomi</taxon>
        <taxon>Actinopterygii</taxon>
        <taxon>Neopterygii</taxon>
        <taxon>Teleostei</taxon>
        <taxon>Anguilliformes</taxon>
        <taxon>Anguillidae</taxon>
        <taxon>Anguilla</taxon>
    </lineage>
</organism>
<evidence type="ECO:0000256" key="1">
    <source>
        <dbReference type="SAM" id="MobiDB-lite"/>
    </source>
</evidence>
<sequence>MRLKQLPSLDEKKKNKNRLC</sequence>
<protein>
    <submittedName>
        <fullName evidence="2">Uncharacterized protein</fullName>
    </submittedName>
</protein>
<name>A0A0E9UYL6_ANGAN</name>